<evidence type="ECO:0000256" key="12">
    <source>
        <dbReference type="SAM" id="MobiDB-lite"/>
    </source>
</evidence>
<evidence type="ECO:0000256" key="5">
    <source>
        <dbReference type="ARBA" id="ARBA00022776"/>
    </source>
</evidence>
<accession>D2VX81</accession>
<sequence length="955" mass="108606">MYIKEVYIDGFKSYASRTVLNGFDKSFNAITGLNGSGKSNILDAICFVLGISNLSQVRANNLTELIYKQGQAGITKASVSVVFDNSDSANSPVGYEDQSTITVQRQIMIGGKNKYMINGRNAQLNRVQNLFHSVQLNVNNPHFLIMQGRITKVLNMKPIEILGMIEEASGTRMFELKKSSAQKTIIKKDKKLEEIERILSEEITPKLEKLKSERAKCLQHETALVQLKNLERYYTAYEYYSHKNQLKKLEKEEKTLKDKIEGVREQIEKYITEEDEIQKKIDSMKNQKQNRMKQDLNTLHNSLSSINKDLSKRKPELESKIKELNRENEKLNELEKQLEEETASREVLSKKHAEAKIKSEELKKKMEDCTNRMENLKKQQEAVSAGIAVNVNDGNGKTLTEQIMDCEKQITSLKVKINQNTVTLTYLKKGLEEKTSLLKTQSNEDTNIKQHLQQLNESLEEIKKKLEDLNFNEIIYKQTEEEIEQIETKIQEKKNEIVKLKSELSHIYIDYNKKHISGEVMGIIANLFRAKEKKHICALEVCASAKLGQLVVDNQQTAKDVIKKGDLNRRVTTVPLNTISYSRKFEKSEILALAEKRGAQLALNLISYDKKVENAMKYCFGNTLVAENMETAKQVAFDQHILAKTVTWDGDVFEPAGTLTGETHSSEMKKLLTANKWIKKEEESFNEEGSEFHFSKDKETLPACKQRLAEMKESCENLSKTINKKAMALYEKTEDEYTELVKKKDIVEADKKKIGEVIEELDEKKKKTIEDTWKKVDEYFRSIFSMLLVGASAKLEPPSDAVNGPLDGLEVKVAFNGAWKESLTELSGGQRSLLALSLILSLLRFKPAPVYILDEIDAALDPSHTQNIGRMLKQHFTNSQFIVVSLKEGMFQNANVLFKTKFVNGSSTVARVTNHTSAVEEEETSAASSYTPAPQLVGKRGTKRKHNLADDDEEE</sequence>
<dbReference type="GO" id="GO:0051301">
    <property type="term" value="P:cell division"/>
    <property type="evidence" value="ECO:0007669"/>
    <property type="project" value="UniProtKB-KW"/>
</dbReference>
<keyword evidence="3" id="KW-0132">Cell division</keyword>
<dbReference type="VEuPathDB" id="AmoebaDB:NAEGRDRAFT_73651"/>
<dbReference type="AlphaFoldDB" id="D2VX81"/>
<dbReference type="FunCoup" id="D2VX81">
    <property type="interactions" value="619"/>
</dbReference>
<dbReference type="PANTHER" id="PTHR43977">
    <property type="entry name" value="STRUCTURAL MAINTENANCE OF CHROMOSOMES PROTEIN 3"/>
    <property type="match status" value="1"/>
</dbReference>
<dbReference type="Pfam" id="PF02463">
    <property type="entry name" value="SMC_N"/>
    <property type="match status" value="1"/>
</dbReference>
<feature type="region of interest" description="Disordered" evidence="12">
    <location>
        <begin position="920"/>
        <end position="955"/>
    </location>
</feature>
<evidence type="ECO:0000256" key="10">
    <source>
        <dbReference type="ARBA" id="ARBA00023306"/>
    </source>
</evidence>
<dbReference type="SUPFAM" id="SSF52540">
    <property type="entry name" value="P-loop containing nucleoside triphosphate hydrolases"/>
    <property type="match status" value="1"/>
</dbReference>
<dbReference type="Proteomes" id="UP000006671">
    <property type="component" value="Unassembled WGS sequence"/>
</dbReference>
<keyword evidence="8" id="KW-0226">DNA condensation</keyword>
<keyword evidence="4" id="KW-0547">Nucleotide-binding</keyword>
<evidence type="ECO:0000256" key="4">
    <source>
        <dbReference type="ARBA" id="ARBA00022741"/>
    </source>
</evidence>
<name>D2VX81_NAEGR</name>
<evidence type="ECO:0000256" key="3">
    <source>
        <dbReference type="ARBA" id="ARBA00022618"/>
    </source>
</evidence>
<dbReference type="OrthoDB" id="10255539at2759"/>
<dbReference type="GO" id="GO:0005634">
    <property type="term" value="C:nucleus"/>
    <property type="evidence" value="ECO:0007669"/>
    <property type="project" value="UniProtKB-SubCell"/>
</dbReference>
<dbReference type="InterPro" id="IPR027417">
    <property type="entry name" value="P-loop_NTPase"/>
</dbReference>
<keyword evidence="5" id="KW-0498">Mitosis</keyword>
<evidence type="ECO:0000256" key="1">
    <source>
        <dbReference type="ARBA" id="ARBA00004123"/>
    </source>
</evidence>
<dbReference type="EMBL" id="GG738906">
    <property type="protein sequence ID" value="EFC38631.1"/>
    <property type="molecule type" value="Genomic_DNA"/>
</dbReference>
<evidence type="ECO:0000256" key="6">
    <source>
        <dbReference type="ARBA" id="ARBA00022840"/>
    </source>
</evidence>
<dbReference type="GO" id="GO:0016887">
    <property type="term" value="F:ATP hydrolysis activity"/>
    <property type="evidence" value="ECO:0007669"/>
    <property type="project" value="InterPro"/>
</dbReference>
<dbReference type="InParanoid" id="D2VX81"/>
<dbReference type="OMA" id="THNKIAM"/>
<dbReference type="eggNOG" id="KOG0933">
    <property type="taxonomic scope" value="Eukaryota"/>
</dbReference>
<dbReference type="InterPro" id="IPR036277">
    <property type="entry name" value="SMC_hinge_sf"/>
</dbReference>
<evidence type="ECO:0000259" key="13">
    <source>
        <dbReference type="SMART" id="SM00968"/>
    </source>
</evidence>
<dbReference type="FunFam" id="3.40.50.300:FF:000278">
    <property type="entry name" value="Structural maintenance of chromosomes 2"/>
    <property type="match status" value="1"/>
</dbReference>
<feature type="domain" description="SMC hinge" evidence="13">
    <location>
        <begin position="518"/>
        <end position="636"/>
    </location>
</feature>
<evidence type="ECO:0000256" key="7">
    <source>
        <dbReference type="ARBA" id="ARBA00023054"/>
    </source>
</evidence>
<keyword evidence="7 11" id="KW-0175">Coiled coil</keyword>
<dbReference type="InterPro" id="IPR024704">
    <property type="entry name" value="SMC"/>
</dbReference>
<dbReference type="InterPro" id="IPR027120">
    <property type="entry name" value="Smc2_ABC"/>
</dbReference>
<dbReference type="GeneID" id="8853960"/>
<dbReference type="STRING" id="5762.D2VX81"/>
<comment type="similarity">
    <text evidence="2">Belongs to the SMC family. SMC2 subfamily.</text>
</comment>
<dbReference type="CDD" id="cd03273">
    <property type="entry name" value="ABC_SMC2_euk"/>
    <property type="match status" value="1"/>
</dbReference>
<evidence type="ECO:0000256" key="8">
    <source>
        <dbReference type="ARBA" id="ARBA00023067"/>
    </source>
</evidence>
<evidence type="ECO:0000256" key="11">
    <source>
        <dbReference type="SAM" id="Coils"/>
    </source>
</evidence>
<dbReference type="RefSeq" id="XP_002671375.1">
    <property type="nucleotide sequence ID" value="XM_002671329.1"/>
</dbReference>
<dbReference type="Gene3D" id="1.20.1060.20">
    <property type="match status" value="1"/>
</dbReference>
<evidence type="ECO:0000256" key="2">
    <source>
        <dbReference type="ARBA" id="ARBA00005231"/>
    </source>
</evidence>
<evidence type="ECO:0000313" key="15">
    <source>
        <dbReference type="Proteomes" id="UP000006671"/>
    </source>
</evidence>
<comment type="subcellular location">
    <subcellularLocation>
        <location evidence="1">Nucleus</location>
    </subcellularLocation>
</comment>
<organism evidence="15">
    <name type="scientific">Naegleria gruberi</name>
    <name type="common">Amoeba</name>
    <dbReference type="NCBI Taxonomy" id="5762"/>
    <lineage>
        <taxon>Eukaryota</taxon>
        <taxon>Discoba</taxon>
        <taxon>Heterolobosea</taxon>
        <taxon>Tetramitia</taxon>
        <taxon>Eutetramitia</taxon>
        <taxon>Vahlkampfiidae</taxon>
        <taxon>Naegleria</taxon>
    </lineage>
</organism>
<feature type="coiled-coil region" evidence="11">
    <location>
        <begin position="445"/>
        <end position="503"/>
    </location>
</feature>
<keyword evidence="15" id="KW-1185">Reference proteome</keyword>
<keyword evidence="6" id="KW-0067">ATP-binding</keyword>
<keyword evidence="10" id="KW-0131">Cell cycle</keyword>
<feature type="coiled-coil region" evidence="11">
    <location>
        <begin position="239"/>
        <end position="379"/>
    </location>
</feature>
<dbReference type="PIRSF" id="PIRSF005719">
    <property type="entry name" value="SMC"/>
    <property type="match status" value="1"/>
</dbReference>
<dbReference type="Pfam" id="PF06470">
    <property type="entry name" value="SMC_hinge"/>
    <property type="match status" value="1"/>
</dbReference>
<reference evidence="14 15" key="1">
    <citation type="journal article" date="2010" name="Cell">
        <title>The genome of Naegleria gruberi illuminates early eukaryotic versatility.</title>
        <authorList>
            <person name="Fritz-Laylin L.K."/>
            <person name="Prochnik S.E."/>
            <person name="Ginger M.L."/>
            <person name="Dacks J.B."/>
            <person name="Carpenter M.L."/>
            <person name="Field M.C."/>
            <person name="Kuo A."/>
            <person name="Paredez A."/>
            <person name="Chapman J."/>
            <person name="Pham J."/>
            <person name="Shu S."/>
            <person name="Neupane R."/>
            <person name="Cipriano M."/>
            <person name="Mancuso J."/>
            <person name="Tu H."/>
            <person name="Salamov A."/>
            <person name="Lindquist E."/>
            <person name="Shapiro H."/>
            <person name="Lucas S."/>
            <person name="Grigoriev I.V."/>
            <person name="Cande W.Z."/>
            <person name="Fulton C."/>
            <person name="Rokhsar D.S."/>
            <person name="Dawson S.C."/>
        </authorList>
    </citation>
    <scope>NUCLEOTIDE SEQUENCE [LARGE SCALE GENOMIC DNA]</scope>
    <source>
        <strain evidence="14 15">NEG-M</strain>
    </source>
</reference>
<dbReference type="Gene3D" id="3.40.50.300">
    <property type="entry name" value="P-loop containing nucleotide triphosphate hydrolases"/>
    <property type="match status" value="2"/>
</dbReference>
<dbReference type="KEGG" id="ngr:NAEGRDRAFT_73651"/>
<dbReference type="GO" id="GO:0005524">
    <property type="term" value="F:ATP binding"/>
    <property type="evidence" value="ECO:0007669"/>
    <property type="project" value="UniProtKB-KW"/>
</dbReference>
<feature type="coiled-coil region" evidence="11">
    <location>
        <begin position="723"/>
        <end position="767"/>
    </location>
</feature>
<proteinExistence type="inferred from homology"/>
<dbReference type="SMART" id="SM00968">
    <property type="entry name" value="SMC_hinge"/>
    <property type="match status" value="1"/>
</dbReference>
<gene>
    <name evidence="14" type="ORF">NAEGRDRAFT_73651</name>
</gene>
<dbReference type="Gene3D" id="3.30.70.1620">
    <property type="match status" value="1"/>
</dbReference>
<dbReference type="InterPro" id="IPR003395">
    <property type="entry name" value="RecF/RecN/SMC_N"/>
</dbReference>
<dbReference type="InterPro" id="IPR010935">
    <property type="entry name" value="SMC_hinge"/>
</dbReference>
<evidence type="ECO:0000256" key="9">
    <source>
        <dbReference type="ARBA" id="ARBA00023242"/>
    </source>
</evidence>
<dbReference type="GO" id="GO:0005694">
    <property type="term" value="C:chromosome"/>
    <property type="evidence" value="ECO:0007669"/>
    <property type="project" value="InterPro"/>
</dbReference>
<evidence type="ECO:0000313" key="14">
    <source>
        <dbReference type="EMBL" id="EFC38631.1"/>
    </source>
</evidence>
<protein>
    <submittedName>
        <fullName evidence="14">Structural maintenance of chromosome 2</fullName>
    </submittedName>
</protein>
<dbReference type="SUPFAM" id="SSF75553">
    <property type="entry name" value="Smc hinge domain"/>
    <property type="match status" value="1"/>
</dbReference>
<keyword evidence="9" id="KW-0539">Nucleus</keyword>
<dbReference type="GO" id="GO:0030261">
    <property type="term" value="P:chromosome condensation"/>
    <property type="evidence" value="ECO:0007669"/>
    <property type="project" value="UniProtKB-KW"/>
</dbReference>